<protein>
    <submittedName>
        <fullName evidence="7">UPF0104 family protein</fullName>
    </submittedName>
</protein>
<feature type="transmembrane region" description="Helical" evidence="6">
    <location>
        <begin position="205"/>
        <end position="232"/>
    </location>
</feature>
<evidence type="ECO:0000256" key="2">
    <source>
        <dbReference type="ARBA" id="ARBA00022475"/>
    </source>
</evidence>
<feature type="transmembrane region" description="Helical" evidence="6">
    <location>
        <begin position="129"/>
        <end position="152"/>
    </location>
</feature>
<evidence type="ECO:0000256" key="3">
    <source>
        <dbReference type="ARBA" id="ARBA00022692"/>
    </source>
</evidence>
<dbReference type="OrthoDB" id="6057470at2"/>
<reference evidence="7 8" key="1">
    <citation type="submission" date="2018-11" db="EMBL/GenBank/DDBJ databases">
        <authorList>
            <person name="Li F."/>
        </authorList>
    </citation>
    <scope>NUCLEOTIDE SEQUENCE [LARGE SCALE GENOMIC DNA]</scope>
    <source>
        <strain evidence="7 8">YS17T</strain>
    </source>
</reference>
<evidence type="ECO:0000256" key="6">
    <source>
        <dbReference type="SAM" id="Phobius"/>
    </source>
</evidence>
<dbReference type="GO" id="GO:0005886">
    <property type="term" value="C:plasma membrane"/>
    <property type="evidence" value="ECO:0007669"/>
    <property type="project" value="UniProtKB-SubCell"/>
</dbReference>
<evidence type="ECO:0000313" key="7">
    <source>
        <dbReference type="EMBL" id="RQN10119.1"/>
    </source>
</evidence>
<keyword evidence="3 6" id="KW-0812">Transmembrane</keyword>
<keyword evidence="2" id="KW-1003">Cell membrane</keyword>
<keyword evidence="5 6" id="KW-0472">Membrane</keyword>
<keyword evidence="8" id="KW-1185">Reference proteome</keyword>
<keyword evidence="4 6" id="KW-1133">Transmembrane helix</keyword>
<evidence type="ECO:0000256" key="1">
    <source>
        <dbReference type="ARBA" id="ARBA00004651"/>
    </source>
</evidence>
<dbReference type="InterPro" id="IPR022791">
    <property type="entry name" value="L-PG_synthase/AglD"/>
</dbReference>
<evidence type="ECO:0000313" key="8">
    <source>
        <dbReference type="Proteomes" id="UP000275225"/>
    </source>
</evidence>
<dbReference type="AlphaFoldDB" id="A0A3N6WRN5"/>
<sequence>MTADDRRPRSMKLVRIGGIVLGVLALTLCIRAIVQEWADISTAVRRADVRWLVAALALSGASMASLGVLWQRCLAVFGHRTPLGATISWYFAGELGKYVPGGVWAVLGRGELAYRLAGVPRSVAYGTTLVSYGTMCLSAAFVCAALIPWVFVGGGDPGWYVVTVVLVPLGVGIVHPVPFGRILALGRRATGGKLDLHPARWGQMIALIVWGIPAWLLLGGAAWCIAQALAFPGRFPDVAFAAVTAWILGFLLFPVPAGAGVREVVFIALAGLSAGPAAAIALVSRVALMIADGIGGLVGLAGISRRVGSRDLRHFLDNAESQETPDEKC</sequence>
<proteinExistence type="predicted"/>
<accession>A0A3N6WRN5</accession>
<dbReference type="EMBL" id="RQJX01000001">
    <property type="protein sequence ID" value="RQN10119.1"/>
    <property type="molecule type" value="Genomic_DNA"/>
</dbReference>
<feature type="transmembrane region" description="Helical" evidence="6">
    <location>
        <begin position="264"/>
        <end position="280"/>
    </location>
</feature>
<dbReference type="Proteomes" id="UP000275225">
    <property type="component" value="Unassembled WGS sequence"/>
</dbReference>
<name>A0A3N6WRN5_9ACTN</name>
<feature type="transmembrane region" description="Helical" evidence="6">
    <location>
        <begin position="158"/>
        <end position="184"/>
    </location>
</feature>
<gene>
    <name evidence="7" type="ORF">EHW97_01090</name>
</gene>
<dbReference type="Pfam" id="PF03706">
    <property type="entry name" value="LPG_synthase_TM"/>
    <property type="match status" value="1"/>
</dbReference>
<feature type="transmembrane region" description="Helical" evidence="6">
    <location>
        <begin position="238"/>
        <end position="257"/>
    </location>
</feature>
<feature type="transmembrane region" description="Helical" evidence="6">
    <location>
        <begin position="12"/>
        <end position="34"/>
    </location>
</feature>
<evidence type="ECO:0000256" key="5">
    <source>
        <dbReference type="ARBA" id="ARBA00023136"/>
    </source>
</evidence>
<feature type="transmembrane region" description="Helical" evidence="6">
    <location>
        <begin position="49"/>
        <end position="70"/>
    </location>
</feature>
<organism evidence="7 8">
    <name type="scientific">Aeromicrobium camelliae</name>
    <dbReference type="NCBI Taxonomy" id="1538144"/>
    <lineage>
        <taxon>Bacteria</taxon>
        <taxon>Bacillati</taxon>
        <taxon>Actinomycetota</taxon>
        <taxon>Actinomycetes</taxon>
        <taxon>Propionibacteriales</taxon>
        <taxon>Nocardioidaceae</taxon>
        <taxon>Aeromicrobium</taxon>
    </lineage>
</organism>
<comment type="subcellular location">
    <subcellularLocation>
        <location evidence="1">Cell membrane</location>
        <topology evidence="1">Multi-pass membrane protein</topology>
    </subcellularLocation>
</comment>
<evidence type="ECO:0000256" key="4">
    <source>
        <dbReference type="ARBA" id="ARBA00022989"/>
    </source>
</evidence>
<comment type="caution">
    <text evidence="7">The sequence shown here is derived from an EMBL/GenBank/DDBJ whole genome shotgun (WGS) entry which is preliminary data.</text>
</comment>